<accession>A0A5C8PUP6</accession>
<evidence type="ECO:0000313" key="4">
    <source>
        <dbReference type="Proteomes" id="UP000321638"/>
    </source>
</evidence>
<dbReference type="Pfam" id="PF10615">
    <property type="entry name" value="DUF2470"/>
    <property type="match status" value="1"/>
</dbReference>
<name>A0A5C8PUP6_9HYPH</name>
<protein>
    <submittedName>
        <fullName evidence="3">HugZ family protein</fullName>
    </submittedName>
</protein>
<dbReference type="Gene3D" id="3.20.180.10">
    <property type="entry name" value="PNP-oxidase-like"/>
    <property type="match status" value="1"/>
</dbReference>
<feature type="domain" description="CREG-like beta-barrel" evidence="2">
    <location>
        <begin position="9"/>
        <end position="159"/>
    </location>
</feature>
<dbReference type="SUPFAM" id="SSF50475">
    <property type="entry name" value="FMN-binding split barrel"/>
    <property type="match status" value="1"/>
</dbReference>
<reference evidence="3 4" key="1">
    <citation type="submission" date="2019-06" db="EMBL/GenBank/DDBJ databases">
        <title>New taxonomy in bacterial strain CC-CFT640, isolated from vineyard.</title>
        <authorList>
            <person name="Lin S.-Y."/>
            <person name="Tsai C.-F."/>
            <person name="Young C.-C."/>
        </authorList>
    </citation>
    <scope>NUCLEOTIDE SEQUENCE [LARGE SCALE GENOMIC DNA]</scope>
    <source>
        <strain evidence="3 4">CC-CFT640</strain>
    </source>
</reference>
<dbReference type="Gene3D" id="2.30.110.10">
    <property type="entry name" value="Electron Transport, Fmn-binding Protein, Chain A"/>
    <property type="match status" value="1"/>
</dbReference>
<dbReference type="EMBL" id="VDUZ01000002">
    <property type="protein sequence ID" value="TXL82072.1"/>
    <property type="molecule type" value="Genomic_DNA"/>
</dbReference>
<dbReference type="Pfam" id="PF13883">
    <property type="entry name" value="CREG_beta-barrel"/>
    <property type="match status" value="1"/>
</dbReference>
<dbReference type="InterPro" id="IPR037119">
    <property type="entry name" value="Haem_oxidase_HugZ-like_sf"/>
</dbReference>
<dbReference type="PANTHER" id="PTHR13343:SF17">
    <property type="entry name" value="CELLULAR REPRESSOR OF E1A-STIMULATED GENES, ISOFORM A"/>
    <property type="match status" value="1"/>
</dbReference>
<proteinExistence type="predicted"/>
<dbReference type="PANTHER" id="PTHR13343">
    <property type="entry name" value="CREG1 PROTEIN"/>
    <property type="match status" value="1"/>
</dbReference>
<evidence type="ECO:0000259" key="1">
    <source>
        <dbReference type="Pfam" id="PF10615"/>
    </source>
</evidence>
<evidence type="ECO:0000313" key="3">
    <source>
        <dbReference type="EMBL" id="TXL82072.1"/>
    </source>
</evidence>
<dbReference type="GO" id="GO:0005737">
    <property type="term" value="C:cytoplasm"/>
    <property type="evidence" value="ECO:0007669"/>
    <property type="project" value="UniProtKB-ARBA"/>
</dbReference>
<dbReference type="InterPro" id="IPR019595">
    <property type="entry name" value="DUF2470"/>
</dbReference>
<organism evidence="3 4">
    <name type="scientific">Vineibacter terrae</name>
    <dbReference type="NCBI Taxonomy" id="2586908"/>
    <lineage>
        <taxon>Bacteria</taxon>
        <taxon>Pseudomonadati</taxon>
        <taxon>Pseudomonadota</taxon>
        <taxon>Alphaproteobacteria</taxon>
        <taxon>Hyphomicrobiales</taxon>
        <taxon>Vineibacter</taxon>
    </lineage>
</organism>
<keyword evidence="4" id="KW-1185">Reference proteome</keyword>
<evidence type="ECO:0000259" key="2">
    <source>
        <dbReference type="Pfam" id="PF13883"/>
    </source>
</evidence>
<comment type="caution">
    <text evidence="3">The sequence shown here is derived from an EMBL/GenBank/DDBJ whole genome shotgun (WGS) entry which is preliminary data.</text>
</comment>
<dbReference type="InterPro" id="IPR055343">
    <property type="entry name" value="CREG_beta-barrel"/>
</dbReference>
<dbReference type="OrthoDB" id="9814594at2"/>
<dbReference type="AlphaFoldDB" id="A0A5C8PUP6"/>
<sequence length="259" mass="27673">MTVSTDSSPATQARTLMRSLDRASLASGLPGSLAVPGADILAAWPYASLVLIAVDHDLAPILLLSTLAEHSKAIAAEPRVSLLFDGTAGLAQPLTGPRVTVLGHAARSADPAIRRRFLARHPDAAMYADFKDFHFYRVEVARAHLVGGFGRIRWIEREDLVATPPAALVEREAGIVAHMNEDHADAIQLYATRLLGHSGEGWRMTGIDAAGCDLRLAGVVARLDFPSLVHDAESARAMLVALVRQARAQGGRDLSVGER</sequence>
<dbReference type="InterPro" id="IPR012349">
    <property type="entry name" value="Split_barrel_FMN-bd"/>
</dbReference>
<dbReference type="Proteomes" id="UP000321638">
    <property type="component" value="Unassembled WGS sequence"/>
</dbReference>
<gene>
    <name evidence="3" type="ORF">FHP25_02555</name>
</gene>
<feature type="domain" description="DUF2470" evidence="1">
    <location>
        <begin position="172"/>
        <end position="242"/>
    </location>
</feature>